<comment type="caution">
    <text evidence="3">The sequence shown here is derived from an EMBL/GenBank/DDBJ whole genome shotgun (WGS) entry which is preliminary data.</text>
</comment>
<keyword evidence="1" id="KW-0175">Coiled coil</keyword>
<accession>A0A328CC07</accession>
<feature type="coiled-coil region" evidence="1">
    <location>
        <begin position="127"/>
        <end position="157"/>
    </location>
</feature>
<dbReference type="EMBL" id="QHKO01000001">
    <property type="protein sequence ID" value="RAL25150.1"/>
    <property type="molecule type" value="Genomic_DNA"/>
</dbReference>
<keyword evidence="4" id="KW-1185">Reference proteome</keyword>
<reference evidence="3 4" key="1">
    <citation type="submission" date="2018-05" db="EMBL/GenBank/DDBJ databases">
        <title>Lujinxingia marina gen. nov. sp. nov., a new facultative anaerobic member of the class Deltaproteobacteria, and proposal of Lujinxingaceae fam. nov.</title>
        <authorList>
            <person name="Li C.-M."/>
        </authorList>
    </citation>
    <scope>NUCLEOTIDE SEQUENCE [LARGE SCALE GENOMIC DNA]</scope>
    <source>
        <strain evidence="3 4">B210</strain>
    </source>
</reference>
<feature type="region of interest" description="Disordered" evidence="2">
    <location>
        <begin position="188"/>
        <end position="229"/>
    </location>
</feature>
<feature type="compositionally biased region" description="Low complexity" evidence="2">
    <location>
        <begin position="217"/>
        <end position="229"/>
    </location>
</feature>
<name>A0A328CC07_9DELT</name>
<evidence type="ECO:0000313" key="3">
    <source>
        <dbReference type="EMBL" id="RAL25150.1"/>
    </source>
</evidence>
<evidence type="ECO:0000256" key="2">
    <source>
        <dbReference type="SAM" id="MobiDB-lite"/>
    </source>
</evidence>
<gene>
    <name evidence="3" type="ORF">DL240_02770</name>
</gene>
<evidence type="ECO:0000256" key="1">
    <source>
        <dbReference type="SAM" id="Coils"/>
    </source>
</evidence>
<protein>
    <submittedName>
        <fullName evidence="3">Uncharacterized protein</fullName>
    </submittedName>
</protein>
<dbReference type="Proteomes" id="UP000249169">
    <property type="component" value="Unassembled WGS sequence"/>
</dbReference>
<dbReference type="AlphaFoldDB" id="A0A328CC07"/>
<organism evidence="3 4">
    <name type="scientific">Lujinxingia litoralis</name>
    <dbReference type="NCBI Taxonomy" id="2211119"/>
    <lineage>
        <taxon>Bacteria</taxon>
        <taxon>Deltaproteobacteria</taxon>
        <taxon>Bradymonadales</taxon>
        <taxon>Lujinxingiaceae</taxon>
        <taxon>Lujinxingia</taxon>
    </lineage>
</organism>
<evidence type="ECO:0000313" key="4">
    <source>
        <dbReference type="Proteomes" id="UP000249169"/>
    </source>
</evidence>
<sequence length="229" mass="25159">MGIDEAGWRVALAGYRDELSVRTEALWQKEAELARERANDAELRDAREAAAVDAREVLGRTRSLLDASNTVYSHRFGLDGPLPRGPKALESFGQNAVDMLLAADMEIEAMGARFSTVELARNIEAPIGALRQTLQVLREEERKAEELLTERNRLIDVWTLTYQTVAGILENLYRFAGEEELARRVRPTITRSSGGEAPEDGGEDVAGLVTVDDSRPGEPAVVEGPVVSE</sequence>
<proteinExistence type="predicted"/>